<keyword evidence="1" id="KW-0812">Transmembrane</keyword>
<proteinExistence type="predicted"/>
<dbReference type="EMBL" id="PGTM01000153">
    <property type="protein sequence ID" value="PJF35458.1"/>
    <property type="molecule type" value="Genomic_DNA"/>
</dbReference>
<dbReference type="Proteomes" id="UP000228947">
    <property type="component" value="Unassembled WGS sequence"/>
</dbReference>
<evidence type="ECO:0000313" key="3">
    <source>
        <dbReference type="EMBL" id="PJF42482.1"/>
    </source>
</evidence>
<reference evidence="4 5" key="1">
    <citation type="submission" date="2017-11" db="EMBL/GenBank/DDBJ databases">
        <title>Evolution of Phototrophy in the Chloroflexi Phylum Driven by Horizontal Gene Transfer.</title>
        <authorList>
            <person name="Ward L.M."/>
            <person name="Hemp J."/>
            <person name="Shih P.M."/>
            <person name="Mcglynn S.E."/>
            <person name="Fischer W."/>
        </authorList>
    </citation>
    <scope>NUCLEOTIDE SEQUENCE [LARGE SCALE GENOMIC DNA]</scope>
    <source>
        <strain evidence="3">CP1_1M</strain>
        <strain evidence="2">JP3_13</strain>
    </source>
</reference>
<sequence>MERLKKLPVLGALIAFANARPRLAAWIVLSLGIVILLVIEARDVGLLLGQWIALIAASVIVAGLCIWIVSWEDQDESAGKSAEQ</sequence>
<evidence type="ECO:0000313" key="4">
    <source>
        <dbReference type="Proteomes" id="UP000228947"/>
    </source>
</evidence>
<name>A0A2M8PD39_9CHLR</name>
<organism evidence="2 5">
    <name type="scientific">Candidatus Thermofonsia Clade 1 bacterium</name>
    <dbReference type="NCBI Taxonomy" id="2364210"/>
    <lineage>
        <taxon>Bacteria</taxon>
        <taxon>Bacillati</taxon>
        <taxon>Chloroflexota</taxon>
        <taxon>Candidatus Thermofontia</taxon>
        <taxon>Candidatus Thermofonsia Clade 1</taxon>
    </lineage>
</organism>
<dbReference type="AlphaFoldDB" id="A0A2M8PD39"/>
<keyword evidence="1" id="KW-0472">Membrane</keyword>
<evidence type="ECO:0000256" key="1">
    <source>
        <dbReference type="SAM" id="Phobius"/>
    </source>
</evidence>
<evidence type="ECO:0000313" key="2">
    <source>
        <dbReference type="EMBL" id="PJF35458.1"/>
    </source>
</evidence>
<evidence type="ECO:0000313" key="5">
    <source>
        <dbReference type="Proteomes" id="UP000229681"/>
    </source>
</evidence>
<dbReference type="EMBL" id="PGTL01000016">
    <property type="protein sequence ID" value="PJF42482.1"/>
    <property type="molecule type" value="Genomic_DNA"/>
</dbReference>
<protein>
    <submittedName>
        <fullName evidence="2">Uncharacterized protein</fullName>
    </submittedName>
</protein>
<gene>
    <name evidence="2" type="ORF">CUN49_10490</name>
    <name evidence="3" type="ORF">CUN50_03980</name>
</gene>
<feature type="transmembrane region" description="Helical" evidence="1">
    <location>
        <begin position="21"/>
        <end position="39"/>
    </location>
</feature>
<accession>A0A2M8PD39</accession>
<comment type="caution">
    <text evidence="2">The sequence shown here is derived from an EMBL/GenBank/DDBJ whole genome shotgun (WGS) entry which is preliminary data.</text>
</comment>
<dbReference type="Proteomes" id="UP000229681">
    <property type="component" value="Unassembled WGS sequence"/>
</dbReference>
<feature type="transmembrane region" description="Helical" evidence="1">
    <location>
        <begin position="51"/>
        <end position="71"/>
    </location>
</feature>
<keyword evidence="1" id="KW-1133">Transmembrane helix</keyword>